<protein>
    <submittedName>
        <fullName evidence="3">CubicO group peptidase (Beta-lactamase class C family)</fullName>
    </submittedName>
</protein>
<dbReference type="Gene3D" id="3.40.710.10">
    <property type="entry name" value="DD-peptidase/beta-lactamase superfamily"/>
    <property type="match status" value="1"/>
</dbReference>
<keyword evidence="1" id="KW-0732">Signal</keyword>
<feature type="signal peptide" evidence="1">
    <location>
        <begin position="1"/>
        <end position="18"/>
    </location>
</feature>
<dbReference type="InterPro" id="IPR012338">
    <property type="entry name" value="Beta-lactam/transpept-like"/>
</dbReference>
<keyword evidence="4" id="KW-1185">Reference proteome</keyword>
<sequence length="437" mass="48767">MKKIMTIGWAMLVPVLLAVGCTTTETSKGFEYPLDIAQVGADPAKAAEIDALLKSFVEEKKTNSVAAFVARDGKVLYSEAFGWKDMKAGVPASVDDYYALFSQTKAVTTVAFMTLVEKGLVDIHDPVSKYFPGIPDQVITELHDDGRYETRPVETPMTFVHLMAHTAGFDAHLAGELRKQHSGEPMGFLGFGGKEPDFVPIGQHTSGGDFSAEYLEEEMLALAEYPLGFDPGAEWHYHLSTNMLGYLIERISGQPLRDYVKENVLDPLGMDDTDWFHAPEDFDRFVKPYRAIDGELVPGTELYIKGAVTEQQTYAEGAIGLNGPIEDYAKFCQMLLNKGEFNGQRILEPETVELMTTVNRLPQASQPFEFGLGFELYNDEKEPVPAVSDSAYAWGGLLGTAYIIDPDKNMIALFYRNMYEREELYPQFLEKAYELIE</sequence>
<name>A0A3N1NVH2_9GAMM</name>
<dbReference type="Proteomes" id="UP000273643">
    <property type="component" value="Unassembled WGS sequence"/>
</dbReference>
<reference evidence="3 4" key="1">
    <citation type="submission" date="2018-11" db="EMBL/GenBank/DDBJ databases">
        <title>Genomic Encyclopedia of Type Strains, Phase IV (KMG-IV): sequencing the most valuable type-strain genomes for metagenomic binning, comparative biology and taxonomic classification.</title>
        <authorList>
            <person name="Goeker M."/>
        </authorList>
    </citation>
    <scope>NUCLEOTIDE SEQUENCE [LARGE SCALE GENOMIC DNA]</scope>
    <source>
        <strain evidence="3 4">DSM 16974</strain>
    </source>
</reference>
<feature type="domain" description="Beta-lactamase-related" evidence="2">
    <location>
        <begin position="49"/>
        <end position="415"/>
    </location>
</feature>
<organism evidence="3 4">
    <name type="scientific">Marinimicrobium koreense</name>
    <dbReference type="NCBI Taxonomy" id="306545"/>
    <lineage>
        <taxon>Bacteria</taxon>
        <taxon>Pseudomonadati</taxon>
        <taxon>Pseudomonadota</taxon>
        <taxon>Gammaproteobacteria</taxon>
        <taxon>Cellvibrionales</taxon>
        <taxon>Cellvibrionaceae</taxon>
        <taxon>Marinimicrobium</taxon>
    </lineage>
</organism>
<dbReference type="InterPro" id="IPR001466">
    <property type="entry name" value="Beta-lactam-related"/>
</dbReference>
<dbReference type="PANTHER" id="PTHR43283">
    <property type="entry name" value="BETA-LACTAMASE-RELATED"/>
    <property type="match status" value="1"/>
</dbReference>
<dbReference type="PANTHER" id="PTHR43283:SF3">
    <property type="entry name" value="BETA-LACTAMASE FAMILY PROTEIN (AFU_ORTHOLOGUE AFUA_5G07500)"/>
    <property type="match status" value="1"/>
</dbReference>
<dbReference type="OrthoDB" id="119951at2"/>
<gene>
    <name evidence="3" type="ORF">EDC38_0460</name>
</gene>
<dbReference type="AlphaFoldDB" id="A0A3N1NVH2"/>
<evidence type="ECO:0000256" key="1">
    <source>
        <dbReference type="SAM" id="SignalP"/>
    </source>
</evidence>
<dbReference type="PROSITE" id="PS51257">
    <property type="entry name" value="PROKAR_LIPOPROTEIN"/>
    <property type="match status" value="1"/>
</dbReference>
<evidence type="ECO:0000313" key="4">
    <source>
        <dbReference type="Proteomes" id="UP000273643"/>
    </source>
</evidence>
<dbReference type="SUPFAM" id="SSF56601">
    <property type="entry name" value="beta-lactamase/transpeptidase-like"/>
    <property type="match status" value="1"/>
</dbReference>
<accession>A0A3N1NVH2</accession>
<comment type="caution">
    <text evidence="3">The sequence shown here is derived from an EMBL/GenBank/DDBJ whole genome shotgun (WGS) entry which is preliminary data.</text>
</comment>
<feature type="chain" id="PRO_5018273415" evidence="1">
    <location>
        <begin position="19"/>
        <end position="437"/>
    </location>
</feature>
<evidence type="ECO:0000313" key="3">
    <source>
        <dbReference type="EMBL" id="ROQ19869.1"/>
    </source>
</evidence>
<dbReference type="Pfam" id="PF00144">
    <property type="entry name" value="Beta-lactamase"/>
    <property type="match status" value="1"/>
</dbReference>
<evidence type="ECO:0000259" key="2">
    <source>
        <dbReference type="Pfam" id="PF00144"/>
    </source>
</evidence>
<proteinExistence type="predicted"/>
<dbReference type="InterPro" id="IPR050789">
    <property type="entry name" value="Diverse_Enzym_Activities"/>
</dbReference>
<dbReference type="EMBL" id="RJUK01000001">
    <property type="protein sequence ID" value="ROQ19869.1"/>
    <property type="molecule type" value="Genomic_DNA"/>
</dbReference>